<dbReference type="AlphaFoldDB" id="A0A7S4DN85"/>
<organism evidence="2">
    <name type="scientific">Lotharella globosa</name>
    <dbReference type="NCBI Taxonomy" id="91324"/>
    <lineage>
        <taxon>Eukaryota</taxon>
        <taxon>Sar</taxon>
        <taxon>Rhizaria</taxon>
        <taxon>Cercozoa</taxon>
        <taxon>Chlorarachniophyceae</taxon>
        <taxon>Lotharella</taxon>
    </lineage>
</organism>
<evidence type="ECO:0000313" key="2">
    <source>
        <dbReference type="EMBL" id="CAE0659921.1"/>
    </source>
</evidence>
<feature type="region of interest" description="Disordered" evidence="1">
    <location>
        <begin position="190"/>
        <end position="215"/>
    </location>
</feature>
<gene>
    <name evidence="2" type="ORF">LGLO00237_LOCUS11501</name>
</gene>
<feature type="compositionally biased region" description="Basic and acidic residues" evidence="1">
    <location>
        <begin position="1"/>
        <end position="20"/>
    </location>
</feature>
<protein>
    <submittedName>
        <fullName evidence="2">Uncharacterized protein</fullName>
    </submittedName>
</protein>
<feature type="region of interest" description="Disordered" evidence="1">
    <location>
        <begin position="1"/>
        <end position="162"/>
    </location>
</feature>
<feature type="compositionally biased region" description="Basic and acidic residues" evidence="1">
    <location>
        <begin position="74"/>
        <end position="85"/>
    </location>
</feature>
<sequence>MVNEDLKRYLVNELTKARRETRARRANKKNKKNKKKNSSNGAQKSTNASNASIQGRTNSQPSPFEVLFRPTMTSHEDHHHADDRRHHGSVAQRPASPPPSSSAPAQRRPQPTSSQQQLRPHSLASHHTKNSRNTSSNGIASGGGVTVPARDQPSRSSEEKEVRAKIVELGTRFYKLDKNKQRLLLRFSKALQNGPPASAESGLESWLRDYYQDKR</sequence>
<feature type="compositionally biased region" description="Polar residues" evidence="1">
    <location>
        <begin position="41"/>
        <end position="62"/>
    </location>
</feature>
<accession>A0A7S4DN85</accession>
<dbReference type="EMBL" id="HBIV01015791">
    <property type="protein sequence ID" value="CAE0659921.1"/>
    <property type="molecule type" value="Transcribed_RNA"/>
</dbReference>
<feature type="compositionally biased region" description="Basic and acidic residues" evidence="1">
    <location>
        <begin position="152"/>
        <end position="162"/>
    </location>
</feature>
<feature type="compositionally biased region" description="Basic residues" evidence="1">
    <location>
        <begin position="21"/>
        <end position="37"/>
    </location>
</feature>
<proteinExistence type="predicted"/>
<name>A0A7S4DN85_9EUKA</name>
<reference evidence="2" key="1">
    <citation type="submission" date="2021-01" db="EMBL/GenBank/DDBJ databases">
        <authorList>
            <person name="Corre E."/>
            <person name="Pelletier E."/>
            <person name="Niang G."/>
            <person name="Scheremetjew M."/>
            <person name="Finn R."/>
            <person name="Kale V."/>
            <person name="Holt S."/>
            <person name="Cochrane G."/>
            <person name="Meng A."/>
            <person name="Brown T."/>
            <person name="Cohen L."/>
        </authorList>
    </citation>
    <scope>NUCLEOTIDE SEQUENCE</scope>
    <source>
        <strain evidence="2">CCCM811</strain>
    </source>
</reference>
<evidence type="ECO:0000256" key="1">
    <source>
        <dbReference type="SAM" id="MobiDB-lite"/>
    </source>
</evidence>
<feature type="compositionally biased region" description="Basic and acidic residues" evidence="1">
    <location>
        <begin position="206"/>
        <end position="215"/>
    </location>
</feature>
<feature type="compositionally biased region" description="Low complexity" evidence="1">
    <location>
        <begin position="102"/>
        <end position="120"/>
    </location>
</feature>